<accession>A0ABT9WXH7</accession>
<organism evidence="1 2">
    <name type="scientific">Bacillus chungangensis</name>
    <dbReference type="NCBI Taxonomy" id="587633"/>
    <lineage>
        <taxon>Bacteria</taxon>
        <taxon>Bacillati</taxon>
        <taxon>Bacillota</taxon>
        <taxon>Bacilli</taxon>
        <taxon>Bacillales</taxon>
        <taxon>Bacillaceae</taxon>
        <taxon>Bacillus</taxon>
    </lineage>
</organism>
<evidence type="ECO:0000313" key="2">
    <source>
        <dbReference type="Proteomes" id="UP001223586"/>
    </source>
</evidence>
<keyword evidence="2" id="KW-1185">Reference proteome</keyword>
<dbReference type="EMBL" id="JAUSTT010000028">
    <property type="protein sequence ID" value="MDQ0177828.1"/>
    <property type="molecule type" value="Genomic_DNA"/>
</dbReference>
<reference evidence="1 2" key="1">
    <citation type="submission" date="2023-07" db="EMBL/GenBank/DDBJ databases">
        <title>Genomic Encyclopedia of Type Strains, Phase IV (KMG-IV): sequencing the most valuable type-strain genomes for metagenomic binning, comparative biology and taxonomic classification.</title>
        <authorList>
            <person name="Goeker M."/>
        </authorList>
    </citation>
    <scope>NUCLEOTIDE SEQUENCE [LARGE SCALE GENOMIC DNA]</scope>
    <source>
        <strain evidence="1 2">DSM 23837</strain>
    </source>
</reference>
<name>A0ABT9WXH7_9BACI</name>
<dbReference type="Proteomes" id="UP001223586">
    <property type="component" value="Unassembled WGS sequence"/>
</dbReference>
<comment type="caution">
    <text evidence="1">The sequence shown here is derived from an EMBL/GenBank/DDBJ whole genome shotgun (WGS) entry which is preliminary data.</text>
</comment>
<gene>
    <name evidence="1" type="ORF">J2S08_003719</name>
</gene>
<sequence length="42" mass="4880">MNLLVGAVQALKMKLPSPNREMIMPFQVNIKRKDTLLKRLKD</sequence>
<protein>
    <submittedName>
        <fullName evidence="1">Uncharacterized protein</fullName>
    </submittedName>
</protein>
<evidence type="ECO:0000313" key="1">
    <source>
        <dbReference type="EMBL" id="MDQ0177828.1"/>
    </source>
</evidence>
<proteinExistence type="predicted"/>